<dbReference type="Gene3D" id="2.60.40.1090">
    <property type="entry name" value="Fimbrial-type adhesion domain"/>
    <property type="match status" value="2"/>
</dbReference>
<gene>
    <name evidence="6" type="ORF">EATG_03228</name>
</gene>
<dbReference type="InterPro" id="IPR008966">
    <property type="entry name" value="Adhesion_dom_sf"/>
</dbReference>
<feature type="domain" description="Fimbrial-type adhesion" evidence="4">
    <location>
        <begin position="209"/>
        <end position="327"/>
    </location>
</feature>
<reference evidence="6 7" key="1">
    <citation type="submission" date="2010-04" db="EMBL/GenBank/DDBJ databases">
        <title>The Genome Sequence of Escherichia coli H605.</title>
        <authorList>
            <consortium name="The Broad Institute Genome Sequencing Platform"/>
            <consortium name="The Broad Institute Genome Sequencing Center for Infectious Disease"/>
            <person name="Feldgarden M."/>
            <person name="Gordon D.M."/>
            <person name="Johnson J.R."/>
            <person name="Johnston B.D."/>
            <person name="Young S."/>
            <person name="Zeng Q."/>
            <person name="Koehrsen M."/>
            <person name="Alvarado L."/>
            <person name="Berlin A.M."/>
            <person name="Borenstein D."/>
            <person name="Chapman S.B."/>
            <person name="Chen Z."/>
            <person name="Engels R."/>
            <person name="Freedman E."/>
            <person name="Gellesch M."/>
            <person name="Goldberg J."/>
            <person name="Griggs A."/>
            <person name="Gujja S."/>
            <person name="Heilman E.R."/>
            <person name="Heiman D.I."/>
            <person name="Hepburn T.A."/>
            <person name="Howarth C."/>
            <person name="Jen D."/>
            <person name="Larson L."/>
            <person name="Mehta T."/>
            <person name="Park D."/>
            <person name="Pearson M."/>
            <person name="Richards J."/>
            <person name="Roberts A."/>
            <person name="Saif S."/>
            <person name="Shea T.D."/>
            <person name="Shenoy N."/>
            <person name="Sisk P."/>
            <person name="Stolte C."/>
            <person name="Sykes S.N."/>
            <person name="Walk T."/>
            <person name="White J."/>
            <person name="Yandava C."/>
            <person name="Haas B."/>
            <person name="Henn M.R."/>
            <person name="Nusbaum C."/>
            <person name="Birren B."/>
        </authorList>
    </citation>
    <scope>NUCLEOTIDE SEQUENCE [LARGE SCALE GENOMIC DNA]</scope>
    <source>
        <strain evidence="6 7">H605</strain>
    </source>
</reference>
<accession>A0AAJ3P2I8</accession>
<dbReference type="InterPro" id="IPR036937">
    <property type="entry name" value="Adhesion_dom_fimbrial_sf"/>
</dbReference>
<evidence type="ECO:0000256" key="3">
    <source>
        <dbReference type="ARBA" id="ARBA00023263"/>
    </source>
</evidence>
<evidence type="ECO:0000313" key="6">
    <source>
        <dbReference type="EMBL" id="OSL50702.1"/>
    </source>
</evidence>
<dbReference type="FunFam" id="2.60.40.1090:FF:000015">
    <property type="entry name" value="Type 1 fimbrin D-mannose specific adhesin"/>
    <property type="match status" value="1"/>
</dbReference>
<dbReference type="Pfam" id="PF00419">
    <property type="entry name" value="Fimbrial"/>
    <property type="match status" value="1"/>
</dbReference>
<dbReference type="GO" id="GO:0009289">
    <property type="term" value="C:pilus"/>
    <property type="evidence" value="ECO:0007669"/>
    <property type="project" value="UniProtKB-SubCell"/>
</dbReference>
<sequence length="327" mass="34553">MAEPLREPFRQWLASPIPTAEPEEMIVMKRVITLFAVLLMGWSVNAWSFACKTANGTAIPIGGGSANVYVSLAPAVNVGQNLVVDLSTQIFCHNDYPETITDYVTLQRGSAYGGVLSNFSGTVKYNGSSYPFPTTSETPRIVYNSRTDKPWPVALYLTPVSSAGGVAIKAGSLIAVLILRQTNNYNSDDFQFVWNIYANNDVVVPTGGCDVSARDVTVTLPDYPGSVPIPLTVYCAKSQNLGYYLSGTTADAGNSIFTNTASFSPAQGVGVQLTRNGTIIPANSTVSLGAVGTSAVSLGLTANYARTGGQVTAGNVQSIIGVTFVYQ</sequence>
<evidence type="ECO:0000256" key="1">
    <source>
        <dbReference type="ARBA" id="ARBA00004561"/>
    </source>
</evidence>
<dbReference type="Proteomes" id="UP000243401">
    <property type="component" value="Unassembled WGS sequence"/>
</dbReference>
<comment type="subcellular location">
    <subcellularLocation>
        <location evidence="1">Fimbrium</location>
    </subcellularLocation>
</comment>
<comment type="similarity">
    <text evidence="2">Belongs to the fimbrial protein family.</text>
</comment>
<dbReference type="AlphaFoldDB" id="A0AAJ3P2I8"/>
<organism evidence="6 7">
    <name type="scientific">Escherichia coli H605</name>
    <dbReference type="NCBI Taxonomy" id="656410"/>
    <lineage>
        <taxon>Bacteria</taxon>
        <taxon>Pseudomonadati</taxon>
        <taxon>Pseudomonadota</taxon>
        <taxon>Gammaproteobacteria</taxon>
        <taxon>Enterobacterales</taxon>
        <taxon>Enterobacteriaceae</taxon>
        <taxon>Escherichia</taxon>
    </lineage>
</organism>
<dbReference type="CDD" id="cd10466">
    <property type="entry name" value="FimH_man-bind"/>
    <property type="match status" value="1"/>
</dbReference>
<dbReference type="FunFam" id="2.60.40.1090:FF:000017">
    <property type="entry name" value="Type 1 fimbrin D-mannose specific adhesin"/>
    <property type="match status" value="1"/>
</dbReference>
<feature type="domain" description="FimH mannose-binding" evidence="5">
    <location>
        <begin position="51"/>
        <end position="195"/>
    </location>
</feature>
<dbReference type="PANTHER" id="PTHR33420">
    <property type="entry name" value="FIMBRIAL SUBUNIT ELFA-RELATED"/>
    <property type="match status" value="1"/>
</dbReference>
<dbReference type="InterPro" id="IPR000259">
    <property type="entry name" value="Adhesion_dom_fimbrial"/>
</dbReference>
<dbReference type="SUPFAM" id="SSF49401">
    <property type="entry name" value="Bacterial adhesins"/>
    <property type="match status" value="2"/>
</dbReference>
<evidence type="ECO:0000259" key="4">
    <source>
        <dbReference type="Pfam" id="PF00419"/>
    </source>
</evidence>
<dbReference type="InterPro" id="IPR015243">
    <property type="entry name" value="FimH_man-bd"/>
</dbReference>
<dbReference type="InterPro" id="IPR050263">
    <property type="entry name" value="Bact_Fimbrial_Adh_Pro"/>
</dbReference>
<dbReference type="PANTHER" id="PTHR33420:SF14">
    <property type="entry name" value="TYPE 1 FIMBRIN D-MANNOSE SPECIFIC ADHESIN"/>
    <property type="match status" value="1"/>
</dbReference>
<evidence type="ECO:0000256" key="2">
    <source>
        <dbReference type="ARBA" id="ARBA00006671"/>
    </source>
</evidence>
<dbReference type="GO" id="GO:0043709">
    <property type="term" value="P:cell adhesion involved in single-species biofilm formation"/>
    <property type="evidence" value="ECO:0007669"/>
    <property type="project" value="TreeGrafter"/>
</dbReference>
<dbReference type="Pfam" id="PF09160">
    <property type="entry name" value="FimH_man-bind"/>
    <property type="match status" value="1"/>
</dbReference>
<name>A0AAJ3P2I8_ECOLX</name>
<keyword evidence="3" id="KW-0281">Fimbrium</keyword>
<protein>
    <submittedName>
        <fullName evidence="6">FimH protein</fullName>
    </submittedName>
</protein>
<evidence type="ECO:0000313" key="7">
    <source>
        <dbReference type="Proteomes" id="UP000243401"/>
    </source>
</evidence>
<dbReference type="EMBL" id="ADJX01000001">
    <property type="protein sequence ID" value="OSL50702.1"/>
    <property type="molecule type" value="Genomic_DNA"/>
</dbReference>
<comment type="caution">
    <text evidence="6">The sequence shown here is derived from an EMBL/GenBank/DDBJ whole genome shotgun (WGS) entry which is preliminary data.</text>
</comment>
<proteinExistence type="inferred from homology"/>
<evidence type="ECO:0000259" key="5">
    <source>
        <dbReference type="Pfam" id="PF09160"/>
    </source>
</evidence>